<name>A0A8T0E2C5_ARGBR</name>
<feature type="region of interest" description="Disordered" evidence="6">
    <location>
        <begin position="82"/>
        <end position="116"/>
    </location>
</feature>
<evidence type="ECO:0000259" key="7">
    <source>
        <dbReference type="PROSITE" id="PS50157"/>
    </source>
</evidence>
<dbReference type="EMBL" id="JABXBU010002231">
    <property type="protein sequence ID" value="KAF8764317.1"/>
    <property type="molecule type" value="Genomic_DNA"/>
</dbReference>
<dbReference type="AlphaFoldDB" id="A0A8T0E2C5"/>
<dbReference type="InterPro" id="IPR013087">
    <property type="entry name" value="Znf_C2H2_type"/>
</dbReference>
<dbReference type="GO" id="GO:0008270">
    <property type="term" value="F:zinc ion binding"/>
    <property type="evidence" value="ECO:0007669"/>
    <property type="project" value="UniProtKB-KW"/>
</dbReference>
<sequence length="227" mass="27132">MIPSLKSCYVLLNRNFLYMGKTSTEVNNSPSLEMGNSEEYSNGNRIPDCKRFLATINKKNNYELREKGKINYSDDIKYTEGDDSCSEFSYDSSSSDGEEMTKEQKGRRRHDSSNTSPKKLSCLLCVDKSFSSHWSYLKHKRSHECNPYKCILCNMKFQKRQSYLLHMKRHHPEVEPFLCEYPRCEQSFKTQRLVEIHHKMHWKYMCKYCKKLFVRKHQMRKHILKIH</sequence>
<feature type="domain" description="C2H2-type" evidence="7">
    <location>
        <begin position="204"/>
        <end position="227"/>
    </location>
</feature>
<dbReference type="SUPFAM" id="SSF57667">
    <property type="entry name" value="beta-beta-alpha zinc fingers"/>
    <property type="match status" value="1"/>
</dbReference>
<evidence type="ECO:0000256" key="3">
    <source>
        <dbReference type="ARBA" id="ARBA00022771"/>
    </source>
</evidence>
<dbReference type="Gene3D" id="3.30.160.60">
    <property type="entry name" value="Classic Zinc Finger"/>
    <property type="match status" value="2"/>
</dbReference>
<dbReference type="PROSITE" id="PS50157">
    <property type="entry name" value="ZINC_FINGER_C2H2_2"/>
    <property type="match status" value="3"/>
</dbReference>
<dbReference type="PANTHER" id="PTHR24379:SF127">
    <property type="entry name" value="BLOODY FINGERS-RELATED"/>
    <property type="match status" value="1"/>
</dbReference>
<protein>
    <submittedName>
        <fullName evidence="8">Protein suppressor of hairy wing like protein</fullName>
    </submittedName>
</protein>
<dbReference type="PANTHER" id="PTHR24379">
    <property type="entry name" value="KRAB AND ZINC FINGER DOMAIN-CONTAINING"/>
    <property type="match status" value="1"/>
</dbReference>
<dbReference type="InterPro" id="IPR036236">
    <property type="entry name" value="Znf_C2H2_sf"/>
</dbReference>
<evidence type="ECO:0000256" key="1">
    <source>
        <dbReference type="ARBA" id="ARBA00022723"/>
    </source>
</evidence>
<dbReference type="PROSITE" id="PS00028">
    <property type="entry name" value="ZINC_FINGER_C2H2_1"/>
    <property type="match status" value="3"/>
</dbReference>
<evidence type="ECO:0000256" key="4">
    <source>
        <dbReference type="ARBA" id="ARBA00022833"/>
    </source>
</evidence>
<accession>A0A8T0E2C5</accession>
<organism evidence="8 9">
    <name type="scientific">Argiope bruennichi</name>
    <name type="common">Wasp spider</name>
    <name type="synonym">Aranea bruennichi</name>
    <dbReference type="NCBI Taxonomy" id="94029"/>
    <lineage>
        <taxon>Eukaryota</taxon>
        <taxon>Metazoa</taxon>
        <taxon>Ecdysozoa</taxon>
        <taxon>Arthropoda</taxon>
        <taxon>Chelicerata</taxon>
        <taxon>Arachnida</taxon>
        <taxon>Araneae</taxon>
        <taxon>Araneomorphae</taxon>
        <taxon>Entelegynae</taxon>
        <taxon>Araneoidea</taxon>
        <taxon>Araneidae</taxon>
        <taxon>Argiope</taxon>
    </lineage>
</organism>
<evidence type="ECO:0000256" key="6">
    <source>
        <dbReference type="SAM" id="MobiDB-lite"/>
    </source>
</evidence>
<keyword evidence="1" id="KW-0479">Metal-binding</keyword>
<evidence type="ECO:0000313" key="9">
    <source>
        <dbReference type="Proteomes" id="UP000807504"/>
    </source>
</evidence>
<reference evidence="8" key="1">
    <citation type="journal article" date="2020" name="bioRxiv">
        <title>Chromosome-level reference genome of the European wasp spider Argiope bruennichi: a resource for studies on range expansion and evolutionary adaptation.</title>
        <authorList>
            <person name="Sheffer M.M."/>
            <person name="Hoppe A."/>
            <person name="Krehenwinkel H."/>
            <person name="Uhl G."/>
            <person name="Kuss A.W."/>
            <person name="Jensen L."/>
            <person name="Jensen C."/>
            <person name="Gillespie R.G."/>
            <person name="Hoff K.J."/>
            <person name="Prost S."/>
        </authorList>
    </citation>
    <scope>NUCLEOTIDE SEQUENCE</scope>
</reference>
<reference evidence="8" key="2">
    <citation type="submission" date="2020-06" db="EMBL/GenBank/DDBJ databases">
        <authorList>
            <person name="Sheffer M."/>
        </authorList>
    </citation>
    <scope>NUCLEOTIDE SEQUENCE</scope>
</reference>
<keyword evidence="4" id="KW-0862">Zinc</keyword>
<dbReference type="SMART" id="SM00355">
    <property type="entry name" value="ZnF_C2H2"/>
    <property type="match status" value="4"/>
</dbReference>
<evidence type="ECO:0000256" key="2">
    <source>
        <dbReference type="ARBA" id="ARBA00022737"/>
    </source>
</evidence>
<feature type="compositionally biased region" description="Low complexity" evidence="6">
    <location>
        <begin position="86"/>
        <end position="95"/>
    </location>
</feature>
<feature type="domain" description="C2H2-type" evidence="7">
    <location>
        <begin position="177"/>
        <end position="201"/>
    </location>
</feature>
<gene>
    <name evidence="8" type="ORF">HNY73_022402</name>
</gene>
<evidence type="ECO:0000313" key="8">
    <source>
        <dbReference type="EMBL" id="KAF8764317.1"/>
    </source>
</evidence>
<dbReference type="Proteomes" id="UP000807504">
    <property type="component" value="Unassembled WGS sequence"/>
</dbReference>
<evidence type="ECO:0000256" key="5">
    <source>
        <dbReference type="PROSITE-ProRule" id="PRU00042"/>
    </source>
</evidence>
<comment type="caution">
    <text evidence="8">The sequence shown here is derived from an EMBL/GenBank/DDBJ whole genome shotgun (WGS) entry which is preliminary data.</text>
</comment>
<keyword evidence="2" id="KW-0677">Repeat</keyword>
<keyword evidence="9" id="KW-1185">Reference proteome</keyword>
<dbReference type="Pfam" id="PF00096">
    <property type="entry name" value="zf-C2H2"/>
    <property type="match status" value="1"/>
</dbReference>
<keyword evidence="3 5" id="KW-0863">Zinc-finger</keyword>
<feature type="domain" description="C2H2-type" evidence="7">
    <location>
        <begin position="148"/>
        <end position="176"/>
    </location>
</feature>
<proteinExistence type="predicted"/>
<dbReference type="GO" id="GO:0000981">
    <property type="term" value="F:DNA-binding transcription factor activity, RNA polymerase II-specific"/>
    <property type="evidence" value="ECO:0007669"/>
    <property type="project" value="TreeGrafter"/>
</dbReference>
<dbReference type="GO" id="GO:0000977">
    <property type="term" value="F:RNA polymerase II transcription regulatory region sequence-specific DNA binding"/>
    <property type="evidence" value="ECO:0007669"/>
    <property type="project" value="TreeGrafter"/>
</dbReference>
<dbReference type="GO" id="GO:0005634">
    <property type="term" value="C:nucleus"/>
    <property type="evidence" value="ECO:0007669"/>
    <property type="project" value="TreeGrafter"/>
</dbReference>